<keyword evidence="1" id="KW-0479">Metal-binding</keyword>
<dbReference type="OrthoDB" id="6306976at2759"/>
<name>A0A183TQD4_SCHSO</name>
<evidence type="ECO:0000256" key="1">
    <source>
        <dbReference type="PROSITE-ProRule" id="PRU00042"/>
    </source>
</evidence>
<organism evidence="5">
    <name type="scientific">Schistocephalus solidus</name>
    <name type="common">Tapeworm</name>
    <dbReference type="NCBI Taxonomy" id="70667"/>
    <lineage>
        <taxon>Eukaryota</taxon>
        <taxon>Metazoa</taxon>
        <taxon>Spiralia</taxon>
        <taxon>Lophotrochozoa</taxon>
        <taxon>Platyhelminthes</taxon>
        <taxon>Cestoda</taxon>
        <taxon>Eucestoda</taxon>
        <taxon>Diphyllobothriidea</taxon>
        <taxon>Diphyllobothriidae</taxon>
        <taxon>Schistocephalus</taxon>
    </lineage>
</organism>
<dbReference type="SUPFAM" id="SSF57667">
    <property type="entry name" value="beta-beta-alpha zinc fingers"/>
    <property type="match status" value="1"/>
</dbReference>
<sequence length="87" mass="9510">MGLFGNMRIHFSRIHRNADNTDTPFTPSGHAFLTTTATPTSMNDIPQASKNFPCPHCARNFNSRIGLVGHLRIHRTEAGEPVPGAPT</sequence>
<dbReference type="InterPro" id="IPR036236">
    <property type="entry name" value="Znf_C2H2_sf"/>
</dbReference>
<keyword evidence="1" id="KW-0863">Zinc-finger</keyword>
<keyword evidence="4" id="KW-1185">Reference proteome</keyword>
<accession>A0A183TQD4</accession>
<dbReference type="EMBL" id="UYSU01044985">
    <property type="protein sequence ID" value="VDM05068.1"/>
    <property type="molecule type" value="Genomic_DNA"/>
</dbReference>
<dbReference type="PROSITE" id="PS00028">
    <property type="entry name" value="ZINC_FINGER_C2H2_1"/>
    <property type="match status" value="1"/>
</dbReference>
<dbReference type="AlphaFoldDB" id="A0A183TQD4"/>
<dbReference type="Proteomes" id="UP000275846">
    <property type="component" value="Unassembled WGS sequence"/>
</dbReference>
<dbReference type="PROSITE" id="PS50157">
    <property type="entry name" value="ZINC_FINGER_C2H2_2"/>
    <property type="match status" value="1"/>
</dbReference>
<proteinExistence type="predicted"/>
<evidence type="ECO:0000313" key="3">
    <source>
        <dbReference type="EMBL" id="VDM05068.1"/>
    </source>
</evidence>
<dbReference type="Gene3D" id="3.30.160.60">
    <property type="entry name" value="Classic Zinc Finger"/>
    <property type="match status" value="1"/>
</dbReference>
<dbReference type="WBParaSite" id="SSLN_0001938701-mRNA-1">
    <property type="protein sequence ID" value="SSLN_0001938701-mRNA-1"/>
    <property type="gene ID" value="SSLN_0001938701"/>
</dbReference>
<dbReference type="SMART" id="SM00355">
    <property type="entry name" value="ZnF_C2H2"/>
    <property type="match status" value="1"/>
</dbReference>
<evidence type="ECO:0000313" key="4">
    <source>
        <dbReference type="Proteomes" id="UP000275846"/>
    </source>
</evidence>
<dbReference type="InterPro" id="IPR013087">
    <property type="entry name" value="Znf_C2H2_type"/>
</dbReference>
<evidence type="ECO:0000259" key="2">
    <source>
        <dbReference type="PROSITE" id="PS50157"/>
    </source>
</evidence>
<reference evidence="3 4" key="2">
    <citation type="submission" date="2018-11" db="EMBL/GenBank/DDBJ databases">
        <authorList>
            <consortium name="Pathogen Informatics"/>
        </authorList>
    </citation>
    <scope>NUCLEOTIDE SEQUENCE [LARGE SCALE GENOMIC DNA]</scope>
    <source>
        <strain evidence="3 4">NST_G2</strain>
    </source>
</reference>
<gene>
    <name evidence="3" type="ORF">SSLN_LOCUS18682</name>
</gene>
<protein>
    <submittedName>
        <fullName evidence="5">C2H2-type domain-containing protein</fullName>
    </submittedName>
</protein>
<keyword evidence="1" id="KW-0862">Zinc</keyword>
<dbReference type="GO" id="GO:0008270">
    <property type="term" value="F:zinc ion binding"/>
    <property type="evidence" value="ECO:0007669"/>
    <property type="project" value="UniProtKB-KW"/>
</dbReference>
<feature type="domain" description="C2H2-type" evidence="2">
    <location>
        <begin position="52"/>
        <end position="79"/>
    </location>
</feature>
<evidence type="ECO:0000313" key="5">
    <source>
        <dbReference type="WBParaSite" id="SSLN_0001938701-mRNA-1"/>
    </source>
</evidence>
<reference evidence="5" key="1">
    <citation type="submission" date="2016-06" db="UniProtKB">
        <authorList>
            <consortium name="WormBaseParasite"/>
        </authorList>
    </citation>
    <scope>IDENTIFICATION</scope>
</reference>